<dbReference type="InterPro" id="IPR015943">
    <property type="entry name" value="WD40/YVTN_repeat-like_dom_sf"/>
</dbReference>
<dbReference type="InterPro" id="IPR027417">
    <property type="entry name" value="P-loop_NTPase"/>
</dbReference>
<evidence type="ECO:0000313" key="6">
    <source>
        <dbReference type="Proteomes" id="UP000602905"/>
    </source>
</evidence>
<dbReference type="Pfam" id="PF00400">
    <property type="entry name" value="WD40"/>
    <property type="match status" value="12"/>
</dbReference>
<feature type="repeat" description="WD" evidence="3">
    <location>
        <begin position="1231"/>
        <end position="1272"/>
    </location>
</feature>
<keyword evidence="2" id="KW-0677">Repeat</keyword>
<organism evidence="5 6">
    <name type="scientific">Rhizoctonia solani</name>
    <dbReference type="NCBI Taxonomy" id="456999"/>
    <lineage>
        <taxon>Eukaryota</taxon>
        <taxon>Fungi</taxon>
        <taxon>Dikarya</taxon>
        <taxon>Basidiomycota</taxon>
        <taxon>Agaricomycotina</taxon>
        <taxon>Agaricomycetes</taxon>
        <taxon>Cantharellales</taxon>
        <taxon>Ceratobasidiaceae</taxon>
        <taxon>Rhizoctonia</taxon>
    </lineage>
</organism>
<feature type="repeat" description="WD" evidence="3">
    <location>
        <begin position="839"/>
        <end position="880"/>
    </location>
</feature>
<protein>
    <submittedName>
        <fullName evidence="5">WD domain, G-beta repeat</fullName>
    </submittedName>
</protein>
<dbReference type="PANTHER" id="PTHR22847:SF637">
    <property type="entry name" value="WD REPEAT DOMAIN 5B"/>
    <property type="match status" value="1"/>
</dbReference>
<dbReference type="PROSITE" id="PS50294">
    <property type="entry name" value="WD_REPEATS_REGION"/>
    <property type="match status" value="10"/>
</dbReference>
<dbReference type="CDD" id="cd00200">
    <property type="entry name" value="WD40"/>
    <property type="match status" value="2"/>
</dbReference>
<dbReference type="EMBL" id="JACYCD010000236">
    <property type="protein sequence ID" value="KAF8699945.1"/>
    <property type="molecule type" value="Genomic_DNA"/>
</dbReference>
<gene>
    <name evidence="5" type="ORF">RHS03_06819</name>
</gene>
<dbReference type="PROSITE" id="PS00678">
    <property type="entry name" value="WD_REPEATS_1"/>
    <property type="match status" value="6"/>
</dbReference>
<evidence type="ECO:0000259" key="4">
    <source>
        <dbReference type="Pfam" id="PF24883"/>
    </source>
</evidence>
<name>A0A8H7LRN5_9AGAM</name>
<feature type="repeat" description="WD" evidence="3">
    <location>
        <begin position="1058"/>
        <end position="1092"/>
    </location>
</feature>
<keyword evidence="1 3" id="KW-0853">WD repeat</keyword>
<dbReference type="PANTHER" id="PTHR22847">
    <property type="entry name" value="WD40 REPEAT PROTEIN"/>
    <property type="match status" value="1"/>
</dbReference>
<feature type="repeat" description="WD" evidence="3">
    <location>
        <begin position="1188"/>
        <end position="1229"/>
    </location>
</feature>
<dbReference type="SUPFAM" id="SSF50998">
    <property type="entry name" value="Quinoprotein alcohol dehydrogenase-like"/>
    <property type="match status" value="1"/>
</dbReference>
<dbReference type="PRINTS" id="PR00320">
    <property type="entry name" value="GPROTEINBRPT"/>
</dbReference>
<evidence type="ECO:0000256" key="3">
    <source>
        <dbReference type="PROSITE-ProRule" id="PRU00221"/>
    </source>
</evidence>
<dbReference type="SUPFAM" id="SSF50978">
    <property type="entry name" value="WD40 repeat-like"/>
    <property type="match status" value="1"/>
</dbReference>
<sequence>MESNRLRDRFRSLRNDFLDSLSGLDRPHKLGDIRALDNTLAMLETTIEVFPPLKAAIGGLRDVIRNTVISKQNLREYKQIASELQSHMDTLLGCVRRTNPTWMAHSIVKISRQVTPSLSNKMMLTDVSSAIEEETQSIKTQQGRSGTSRIANALGDEDRVLQSYRRVESLFRHLQIDISLSTWSSVHEHHMTSLLDKLLPASSAWYDAALSAEAYRGGCTPGTRRAIIKGFMDWANKVDTFKLYWMSGMPGTGKTTITYTLCHMLESTKQLGACFFCSQVSPDCRDGNRVFPTIAYQLAEFSNPYRNKVCEVLSATHNIAQRNINVQFENLILKPLISVKDALPADVIVVIDALDECSSGEQILSLLVKNASKLPIKFIVASRPEPNITQQMEKLWSIPVHQAVYLHEIEKSLVQADITIYLQQALEELDIPPDSQDIERLSAYAGNLFIIAATMVRYIRGHGPVISAYRCRQRLETTLAMVKSGTRDAEQDGTIDALYTSILEHVLEQGGLAKDEAAEIYQVLWATLCMREPVSIETLSKVLGMNSPVVTDAVNRLQSVLHLSRTTGAVSIFHVSFPDFMFSKERAGRFYCDKSVHDDLLVRSCFNLMHEQLRFNICNLNSSYHSDKSIEALQGRLDASVTSELFYACRFWADHLQEVPISKGVVDAVKRFLYEHLLFWIELVNLKGWVSNASSAVQQGINWLTYNTTTCTNMGIEPNLADLQTAIRDAQNFVISFSASPVSQSTPHLYLSLLPASSKHSELLLHHRSRFHGLPGSIAAHALDLRGETGALAVWTVGYNVVCMVVSSDGTRLVSSSHGGIIQVWDIRLGEVIFDLVRGHTQSETVCSLGFSSNDAWLVSGSSGGTICIWDIAGGGALISTIHEHTDQINRVIFSPINKTIVSASNDGSVCLWNLHEGEQPSLYFRSYGDDYWDVSFSTDGLQFASGGSGRIIHLRSAKTGILSIGPLEGHEAPIGCVCFSPNGSYLVSSAVDGTVRVWGAHDGTLLAGPFQVDASVYSSRFISLSLDPKGSSLAYATTDANIQVIGTHSGTLVSGPFSGHTANINSVHFLPNSTQLVSGSADGTIRIWDTRHNYIGPAIVHQGHTKVVRSVSFSPDGTQVVSGSDDRTICLWDAVSGALIRRIPHAHEEIVFSVRFSPDGSKIASASHDHSIRIWNPHNGEIIGDPLTGHTEVVTDIAFSPGGSQLVSSSGDCTMRVWDLHADEVSSVSWIAHKEPIISVSFSSDGVRVVSGSKDQNVGLWDVQEQALIWMGSKHTGGVNAVQFSPGGNLIASGADDGTILLWDVSTGTVIGEALSGHTKSIISLSFSPDGKYIASGSLDHTIGLWDVDSRKLMSPPFEAHSGVYSVAFSPDGRYVISGLKDASIRKWDTTITIDSTDDEAPLWVCRKDGWVTDQNSRLLVWLPHDLRGRLFLDPRNVLTILDGQVIVPETCNTDEFYIGDKWQECYLEKAM</sequence>
<feature type="domain" description="Nephrocystin 3-like N-terminal" evidence="4">
    <location>
        <begin position="230"/>
        <end position="383"/>
    </location>
</feature>
<feature type="repeat" description="WD" evidence="3">
    <location>
        <begin position="1145"/>
        <end position="1186"/>
    </location>
</feature>
<dbReference type="InterPro" id="IPR001680">
    <property type="entry name" value="WD40_rpt"/>
</dbReference>
<evidence type="ECO:0000256" key="1">
    <source>
        <dbReference type="ARBA" id="ARBA00022574"/>
    </source>
</evidence>
<dbReference type="InterPro" id="IPR020472">
    <property type="entry name" value="WD40_PAC1"/>
</dbReference>
<dbReference type="Proteomes" id="UP000602905">
    <property type="component" value="Unassembled WGS sequence"/>
</dbReference>
<dbReference type="Pfam" id="PF24883">
    <property type="entry name" value="NPHP3_N"/>
    <property type="match status" value="1"/>
</dbReference>
<dbReference type="Gene3D" id="2.130.10.10">
    <property type="entry name" value="YVTN repeat-like/Quinoprotein amine dehydrogenase"/>
    <property type="match status" value="5"/>
</dbReference>
<feature type="repeat" description="WD" evidence="3">
    <location>
        <begin position="1365"/>
        <end position="1390"/>
    </location>
</feature>
<dbReference type="PROSITE" id="PS50082">
    <property type="entry name" value="WD_REPEATS_2"/>
    <property type="match status" value="12"/>
</dbReference>
<dbReference type="InterPro" id="IPR011047">
    <property type="entry name" value="Quinoprotein_ADH-like_sf"/>
</dbReference>
<dbReference type="GO" id="GO:1990234">
    <property type="term" value="C:transferase complex"/>
    <property type="evidence" value="ECO:0007669"/>
    <property type="project" value="UniProtKB-ARBA"/>
</dbReference>
<evidence type="ECO:0000256" key="2">
    <source>
        <dbReference type="ARBA" id="ARBA00022737"/>
    </source>
</evidence>
<dbReference type="InterPro" id="IPR019775">
    <property type="entry name" value="WD40_repeat_CS"/>
</dbReference>
<dbReference type="InterPro" id="IPR056884">
    <property type="entry name" value="NPHP3-like_N"/>
</dbReference>
<proteinExistence type="predicted"/>
<accession>A0A8H7LRN5</accession>
<dbReference type="InterPro" id="IPR036322">
    <property type="entry name" value="WD40_repeat_dom_sf"/>
</dbReference>
<evidence type="ECO:0000313" key="5">
    <source>
        <dbReference type="EMBL" id="KAF8699945.1"/>
    </source>
</evidence>
<dbReference type="SMART" id="SM00320">
    <property type="entry name" value="WD40"/>
    <property type="match status" value="13"/>
</dbReference>
<feature type="repeat" description="WD" evidence="3">
    <location>
        <begin position="1102"/>
        <end position="1143"/>
    </location>
</feature>
<reference evidence="5" key="1">
    <citation type="submission" date="2020-09" db="EMBL/GenBank/DDBJ databases">
        <title>Comparative genome analyses of four rice-infecting Rhizoctonia solani isolates reveal extensive enrichment of homogalacturonan modification genes.</title>
        <authorList>
            <person name="Lee D.-Y."/>
            <person name="Jeon J."/>
            <person name="Kim K.-T."/>
            <person name="Cheong K."/>
            <person name="Song H."/>
            <person name="Choi G."/>
            <person name="Ko J."/>
            <person name="Opiyo S.O."/>
            <person name="Zuo S."/>
            <person name="Madhav S."/>
            <person name="Lee Y.-H."/>
            <person name="Wang G.-L."/>
        </authorList>
    </citation>
    <scope>NUCLEOTIDE SEQUENCE</scope>
    <source>
        <strain evidence="5">AG1-IA WGL</strain>
    </source>
</reference>
<feature type="repeat" description="WD" evidence="3">
    <location>
        <begin position="1316"/>
        <end position="1357"/>
    </location>
</feature>
<feature type="repeat" description="WD" evidence="3">
    <location>
        <begin position="801"/>
        <end position="835"/>
    </location>
</feature>
<feature type="repeat" description="WD" evidence="3">
    <location>
        <begin position="968"/>
        <end position="1009"/>
    </location>
</feature>
<dbReference type="OrthoDB" id="3027122at2759"/>
<dbReference type="Gene3D" id="3.40.50.300">
    <property type="entry name" value="P-loop containing nucleotide triphosphate hydrolases"/>
    <property type="match status" value="1"/>
</dbReference>
<comment type="caution">
    <text evidence="5">The sequence shown here is derived from an EMBL/GenBank/DDBJ whole genome shotgun (WGS) entry which is preliminary data.</text>
</comment>
<feature type="repeat" description="WD" evidence="3">
    <location>
        <begin position="882"/>
        <end position="923"/>
    </location>
</feature>
<dbReference type="SUPFAM" id="SSF52540">
    <property type="entry name" value="P-loop containing nucleoside triphosphate hydrolases"/>
    <property type="match status" value="1"/>
</dbReference>
<feature type="repeat" description="WD" evidence="3">
    <location>
        <begin position="1273"/>
        <end position="1314"/>
    </location>
</feature>
<feature type="non-terminal residue" evidence="5">
    <location>
        <position position="1"/>
    </location>
</feature>